<name>A0ABP5ENN0_9MICO</name>
<dbReference type="PROSITE" id="PS51459">
    <property type="entry name" value="FIDO"/>
    <property type="match status" value="1"/>
</dbReference>
<dbReference type="PANTHER" id="PTHR39426:SF1">
    <property type="entry name" value="HOMOLOGY TO DEATH-ON-CURING PROTEIN OF PHAGE P1"/>
    <property type="match status" value="1"/>
</dbReference>
<proteinExistence type="predicted"/>
<gene>
    <name evidence="2" type="ORF">GCM10009755_10420</name>
</gene>
<dbReference type="RefSeq" id="WP_344307626.1">
    <property type="nucleotide sequence ID" value="NZ_BAAANO010000009.1"/>
</dbReference>
<evidence type="ECO:0000313" key="2">
    <source>
        <dbReference type="EMBL" id="GAA2003347.1"/>
    </source>
</evidence>
<dbReference type="PANTHER" id="PTHR39426">
    <property type="entry name" value="HOMOLOGY TO DEATH-ON-CURING PROTEIN OF PHAGE P1"/>
    <property type="match status" value="1"/>
</dbReference>
<reference evidence="3" key="1">
    <citation type="journal article" date="2019" name="Int. J. Syst. Evol. Microbiol.">
        <title>The Global Catalogue of Microorganisms (GCM) 10K type strain sequencing project: providing services to taxonomists for standard genome sequencing and annotation.</title>
        <authorList>
            <consortium name="The Broad Institute Genomics Platform"/>
            <consortium name="The Broad Institute Genome Sequencing Center for Infectious Disease"/>
            <person name="Wu L."/>
            <person name="Ma J."/>
        </authorList>
    </citation>
    <scope>NUCLEOTIDE SEQUENCE [LARGE SCALE GENOMIC DNA]</scope>
    <source>
        <strain evidence="3">JCM 14546</strain>
    </source>
</reference>
<evidence type="ECO:0000259" key="1">
    <source>
        <dbReference type="PROSITE" id="PS51459"/>
    </source>
</evidence>
<feature type="domain" description="Fido" evidence="1">
    <location>
        <begin position="5"/>
        <end position="118"/>
    </location>
</feature>
<dbReference type="Pfam" id="PF02661">
    <property type="entry name" value="Fic"/>
    <property type="match status" value="1"/>
</dbReference>
<dbReference type="EMBL" id="BAAANO010000009">
    <property type="protein sequence ID" value="GAA2003347.1"/>
    <property type="molecule type" value="Genomic_DNA"/>
</dbReference>
<dbReference type="InterPro" id="IPR003812">
    <property type="entry name" value="Fido"/>
</dbReference>
<accession>A0ABP5ENN0</accession>
<dbReference type="Gene3D" id="1.20.120.1870">
    <property type="entry name" value="Fic/DOC protein, Fido domain"/>
    <property type="match status" value="1"/>
</dbReference>
<evidence type="ECO:0000313" key="3">
    <source>
        <dbReference type="Proteomes" id="UP001500755"/>
    </source>
</evidence>
<protein>
    <submittedName>
        <fullName evidence="2">Type II toxin-antitoxin system death-on-curing family toxin</fullName>
    </submittedName>
</protein>
<dbReference type="InterPro" id="IPR006440">
    <property type="entry name" value="Doc"/>
</dbReference>
<dbReference type="NCBIfam" id="TIGR01550">
    <property type="entry name" value="DOC_P1"/>
    <property type="match status" value="1"/>
</dbReference>
<dbReference type="Proteomes" id="UP001500755">
    <property type="component" value="Unassembled WGS sequence"/>
</dbReference>
<comment type="caution">
    <text evidence="2">The sequence shown here is derived from an EMBL/GenBank/DDBJ whole genome shotgun (WGS) entry which is preliminary data.</text>
</comment>
<organism evidence="2 3">
    <name type="scientific">Brevibacterium samyangense</name>
    <dbReference type="NCBI Taxonomy" id="366888"/>
    <lineage>
        <taxon>Bacteria</taxon>
        <taxon>Bacillati</taxon>
        <taxon>Actinomycetota</taxon>
        <taxon>Actinomycetes</taxon>
        <taxon>Micrococcales</taxon>
        <taxon>Brevibacteriaceae</taxon>
        <taxon>Brevibacterium</taxon>
    </lineage>
</organism>
<dbReference type="InterPro" id="IPR053737">
    <property type="entry name" value="Type_II_TA_Toxin"/>
</dbReference>
<keyword evidence="3" id="KW-1185">Reference proteome</keyword>
<sequence length="122" mass="13546">MTEFLSTEDLLRLTDDLGVGPVRDVGLIESAAHRPTTVLWGNEAYPSLDDKAAALFESLIRNHALVDGNTRLGWLALIVFSAINGNDLDVEDDEAYDFVIAVASGEKSLNEIARRFREWRGR</sequence>